<dbReference type="EMBL" id="CM003534">
    <property type="protein sequence ID" value="RCV34045.1"/>
    <property type="molecule type" value="Genomic_DNA"/>
</dbReference>
<reference evidence="1" key="2">
    <citation type="submission" date="2015-07" db="EMBL/GenBank/DDBJ databases">
        <authorList>
            <person name="Noorani M."/>
        </authorList>
    </citation>
    <scope>NUCLEOTIDE SEQUENCE</scope>
    <source>
        <strain evidence="1">Yugu1</strain>
    </source>
</reference>
<name>A0A368RV91_SETIT</name>
<evidence type="ECO:0000313" key="1">
    <source>
        <dbReference type="EMBL" id="RCV34045.1"/>
    </source>
</evidence>
<dbReference type="InterPro" id="IPR042885">
    <property type="entry name" value="HIPP47/16"/>
</dbReference>
<protein>
    <submittedName>
        <fullName evidence="1">Uncharacterized protein</fullName>
    </submittedName>
</protein>
<organism evidence="1">
    <name type="scientific">Setaria italica</name>
    <name type="common">Foxtail millet</name>
    <name type="synonym">Panicum italicum</name>
    <dbReference type="NCBI Taxonomy" id="4555"/>
    <lineage>
        <taxon>Eukaryota</taxon>
        <taxon>Viridiplantae</taxon>
        <taxon>Streptophyta</taxon>
        <taxon>Embryophyta</taxon>
        <taxon>Tracheophyta</taxon>
        <taxon>Spermatophyta</taxon>
        <taxon>Magnoliopsida</taxon>
        <taxon>Liliopsida</taxon>
        <taxon>Poales</taxon>
        <taxon>Poaceae</taxon>
        <taxon>PACMAD clade</taxon>
        <taxon>Panicoideae</taxon>
        <taxon>Panicodae</taxon>
        <taxon>Paniceae</taxon>
        <taxon>Cenchrinae</taxon>
        <taxon>Setaria</taxon>
    </lineage>
</organism>
<accession>A0A368RV91</accession>
<dbReference type="Gene3D" id="3.30.70.100">
    <property type="match status" value="1"/>
</dbReference>
<dbReference type="PANTHER" id="PTHR46932">
    <property type="entry name" value="HEAVY METAL-ASSOCIATED ISOPRENYLATED PLANT PROTEIN 47"/>
    <property type="match status" value="1"/>
</dbReference>
<dbReference type="AlphaFoldDB" id="A0A368RV91"/>
<sequence length="137" mass="14662">MPNPCSRSRAMEVAAKANGIVQCTPRHTQKGMLNRIIGITGDFKDRLVVVGEGIDIACLVQCLRKKLCCHAVTILLVEGSERQEARGEEEGGRAQALRVPSAVLARRLLLPHAAAAAAAASDVFCCEETPANDCHIM</sequence>
<reference evidence="1" key="1">
    <citation type="journal article" date="2012" name="Nat. Biotechnol.">
        <title>Reference genome sequence of the model plant Setaria.</title>
        <authorList>
            <person name="Bennetzen J.L."/>
            <person name="Schmutz J."/>
            <person name="Wang H."/>
            <person name="Percifield R."/>
            <person name="Hawkins J."/>
            <person name="Pontaroli A.C."/>
            <person name="Estep M."/>
            <person name="Feng L."/>
            <person name="Vaughn J.N."/>
            <person name="Grimwood J."/>
            <person name="Jenkins J."/>
            <person name="Barry K."/>
            <person name="Lindquist E."/>
            <person name="Hellsten U."/>
            <person name="Deshpande S."/>
            <person name="Wang X."/>
            <person name="Wu X."/>
            <person name="Mitros T."/>
            <person name="Triplett J."/>
            <person name="Yang X."/>
            <person name="Ye C.Y."/>
            <person name="Mauro-Herrera M."/>
            <person name="Wang L."/>
            <person name="Li P."/>
            <person name="Sharma M."/>
            <person name="Sharma R."/>
            <person name="Ronald P.C."/>
            <person name="Panaud O."/>
            <person name="Kellogg E.A."/>
            <person name="Brutnell T.P."/>
            <person name="Doust A.N."/>
            <person name="Tuskan G.A."/>
            <person name="Rokhsar D."/>
            <person name="Devos K.M."/>
        </authorList>
    </citation>
    <scope>NUCLEOTIDE SEQUENCE [LARGE SCALE GENOMIC DNA]</scope>
    <source>
        <strain evidence="1">Yugu1</strain>
    </source>
</reference>
<gene>
    <name evidence="1" type="ORF">SETIT_7G131300v2</name>
</gene>
<proteinExistence type="predicted"/>
<dbReference type="PANTHER" id="PTHR46932:SF4">
    <property type="entry name" value="ATFP4"/>
    <property type="match status" value="1"/>
</dbReference>